<dbReference type="AlphaFoldDB" id="A0A4Y2NCI6"/>
<protein>
    <submittedName>
        <fullName evidence="1">Uncharacterized protein</fullName>
    </submittedName>
</protein>
<accession>A0A4Y2NCI6</accession>
<comment type="caution">
    <text evidence="1">The sequence shown here is derived from an EMBL/GenBank/DDBJ whole genome shotgun (WGS) entry which is preliminary data.</text>
</comment>
<sequence>MLNDSAFVEGGDATCRILANHTCHMSWKQSPLIPVVAACTSRRAEKRSTPVAPRYNGQITIFGPWWLLDDLLSFLSMDPLSSNCFHKLHTTLGVKLNSLQIWT</sequence>
<dbReference type="Proteomes" id="UP000499080">
    <property type="component" value="Unassembled WGS sequence"/>
</dbReference>
<reference evidence="1 2" key="1">
    <citation type="journal article" date="2019" name="Sci. Rep.">
        <title>Orb-weaving spider Araneus ventricosus genome elucidates the spidroin gene catalogue.</title>
        <authorList>
            <person name="Kono N."/>
            <person name="Nakamura H."/>
            <person name="Ohtoshi R."/>
            <person name="Moran D.A.P."/>
            <person name="Shinohara A."/>
            <person name="Yoshida Y."/>
            <person name="Fujiwara M."/>
            <person name="Mori M."/>
            <person name="Tomita M."/>
            <person name="Arakawa K."/>
        </authorList>
    </citation>
    <scope>NUCLEOTIDE SEQUENCE [LARGE SCALE GENOMIC DNA]</scope>
</reference>
<evidence type="ECO:0000313" key="1">
    <source>
        <dbReference type="EMBL" id="GBN36991.1"/>
    </source>
</evidence>
<gene>
    <name evidence="1" type="ORF">AVEN_164437_1</name>
</gene>
<organism evidence="1 2">
    <name type="scientific">Araneus ventricosus</name>
    <name type="common">Orbweaver spider</name>
    <name type="synonym">Epeira ventricosa</name>
    <dbReference type="NCBI Taxonomy" id="182803"/>
    <lineage>
        <taxon>Eukaryota</taxon>
        <taxon>Metazoa</taxon>
        <taxon>Ecdysozoa</taxon>
        <taxon>Arthropoda</taxon>
        <taxon>Chelicerata</taxon>
        <taxon>Arachnida</taxon>
        <taxon>Araneae</taxon>
        <taxon>Araneomorphae</taxon>
        <taxon>Entelegynae</taxon>
        <taxon>Araneoidea</taxon>
        <taxon>Araneidae</taxon>
        <taxon>Araneus</taxon>
    </lineage>
</organism>
<evidence type="ECO:0000313" key="2">
    <source>
        <dbReference type="Proteomes" id="UP000499080"/>
    </source>
</evidence>
<name>A0A4Y2NCI6_ARAVE</name>
<keyword evidence="2" id="KW-1185">Reference proteome</keyword>
<proteinExistence type="predicted"/>
<dbReference type="EMBL" id="BGPR01008940">
    <property type="protein sequence ID" value="GBN36991.1"/>
    <property type="molecule type" value="Genomic_DNA"/>
</dbReference>